<dbReference type="InterPro" id="IPR008927">
    <property type="entry name" value="6-PGluconate_DH-like_C_sf"/>
</dbReference>
<evidence type="ECO:0000256" key="3">
    <source>
        <dbReference type="ARBA" id="ARBA00007870"/>
    </source>
</evidence>
<dbReference type="NCBIfam" id="TIGR00745">
    <property type="entry name" value="apbA_panE"/>
    <property type="match status" value="1"/>
</dbReference>
<dbReference type="Proteomes" id="UP000256913">
    <property type="component" value="Unassembled WGS sequence"/>
</dbReference>
<evidence type="ECO:0000259" key="12">
    <source>
        <dbReference type="Pfam" id="PF02558"/>
    </source>
</evidence>
<evidence type="ECO:0000256" key="4">
    <source>
        <dbReference type="ARBA" id="ARBA00013014"/>
    </source>
</evidence>
<protein>
    <recommendedName>
        <fullName evidence="5 11">2-dehydropantoate 2-reductase</fullName>
        <ecNumber evidence="4 11">1.1.1.169</ecNumber>
    </recommendedName>
    <alternativeName>
        <fullName evidence="9 11">Ketopantoate reductase</fullName>
    </alternativeName>
</protein>
<accession>A0A3D9ZP47</accession>
<keyword evidence="8 11" id="KW-0560">Oxidoreductase</keyword>
<evidence type="ECO:0000256" key="11">
    <source>
        <dbReference type="RuleBase" id="RU362068"/>
    </source>
</evidence>
<dbReference type="InterPro" id="IPR013328">
    <property type="entry name" value="6PGD_dom2"/>
</dbReference>
<dbReference type="EMBL" id="QUMQ01000001">
    <property type="protein sequence ID" value="REF98394.1"/>
    <property type="molecule type" value="Genomic_DNA"/>
</dbReference>
<dbReference type="OrthoDB" id="9770030at2"/>
<dbReference type="SUPFAM" id="SSF48179">
    <property type="entry name" value="6-phosphogluconate dehydrogenase C-terminal domain-like"/>
    <property type="match status" value="1"/>
</dbReference>
<proteinExistence type="inferred from homology"/>
<dbReference type="RefSeq" id="WP_116069687.1">
    <property type="nucleotide sequence ID" value="NZ_BONB01000047.1"/>
</dbReference>
<dbReference type="GO" id="GO:0050661">
    <property type="term" value="F:NADP binding"/>
    <property type="evidence" value="ECO:0007669"/>
    <property type="project" value="TreeGrafter"/>
</dbReference>
<dbReference type="AlphaFoldDB" id="A0A3D9ZP47"/>
<name>A0A3D9ZP47_9ACTN</name>
<feature type="domain" description="Ketopantoate reductase N-terminal" evidence="12">
    <location>
        <begin position="3"/>
        <end position="151"/>
    </location>
</feature>
<evidence type="ECO:0000256" key="5">
    <source>
        <dbReference type="ARBA" id="ARBA00019465"/>
    </source>
</evidence>
<evidence type="ECO:0000256" key="7">
    <source>
        <dbReference type="ARBA" id="ARBA00022857"/>
    </source>
</evidence>
<sequence length="324" mass="33849">MRWVIVGAGAVGGVVGGRLAAAGQDVVLVARGAHLDAIRRDGLRLHSPEGRQTLRVPAVAAVTDHEWRPGDVAVLGVKGMDTPDVLRPLAAVAPPETPVVCLQNGVANERAALRLFPNVYGVTVMLPASHLAPGVVVAHSAPTPGGLDLGRYPTGVDDTAERLAAGLREAGFSSQPRADIMRWKHAKLLLNLGNAIEALCGREADGVDEIDALLREEGNAVLAAAGIDVATPEEDAARRKGLLNIQPVEGTPRGGGSSWQSLARGTGTVEADYLNGEIVLQARLHGLAAPANELARQLVNRAAREGTRPGSLTPDQFLAMLSRF</sequence>
<keyword evidence="7 11" id="KW-0521">NADP</keyword>
<comment type="function">
    <text evidence="1 11">Catalyzes the NADPH-dependent reduction of ketopantoate into pantoic acid.</text>
</comment>
<evidence type="ECO:0000313" key="14">
    <source>
        <dbReference type="EMBL" id="REF98394.1"/>
    </source>
</evidence>
<comment type="caution">
    <text evidence="14">The sequence shown here is derived from an EMBL/GenBank/DDBJ whole genome shotgun (WGS) entry which is preliminary data.</text>
</comment>
<feature type="domain" description="Ketopantoate reductase C-terminal" evidence="13">
    <location>
        <begin position="179"/>
        <end position="300"/>
    </location>
</feature>
<evidence type="ECO:0000313" key="15">
    <source>
        <dbReference type="Proteomes" id="UP000256913"/>
    </source>
</evidence>
<comment type="catalytic activity">
    <reaction evidence="10 11">
        <text>(R)-pantoate + NADP(+) = 2-dehydropantoate + NADPH + H(+)</text>
        <dbReference type="Rhea" id="RHEA:16233"/>
        <dbReference type="ChEBI" id="CHEBI:11561"/>
        <dbReference type="ChEBI" id="CHEBI:15378"/>
        <dbReference type="ChEBI" id="CHEBI:15980"/>
        <dbReference type="ChEBI" id="CHEBI:57783"/>
        <dbReference type="ChEBI" id="CHEBI:58349"/>
        <dbReference type="EC" id="1.1.1.169"/>
    </reaction>
</comment>
<dbReference type="Gene3D" id="1.10.1040.10">
    <property type="entry name" value="N-(1-d-carboxylethyl)-l-norvaline Dehydrogenase, domain 2"/>
    <property type="match status" value="1"/>
</dbReference>
<dbReference type="InterPro" id="IPR013752">
    <property type="entry name" value="KPA_reductase"/>
</dbReference>
<evidence type="ECO:0000256" key="9">
    <source>
        <dbReference type="ARBA" id="ARBA00032024"/>
    </source>
</evidence>
<dbReference type="InterPro" id="IPR013332">
    <property type="entry name" value="KPR_N"/>
</dbReference>
<dbReference type="InterPro" id="IPR036291">
    <property type="entry name" value="NAD(P)-bd_dom_sf"/>
</dbReference>
<dbReference type="GO" id="GO:0005737">
    <property type="term" value="C:cytoplasm"/>
    <property type="evidence" value="ECO:0007669"/>
    <property type="project" value="TreeGrafter"/>
</dbReference>
<evidence type="ECO:0000256" key="10">
    <source>
        <dbReference type="ARBA" id="ARBA00048793"/>
    </source>
</evidence>
<evidence type="ECO:0000256" key="2">
    <source>
        <dbReference type="ARBA" id="ARBA00004994"/>
    </source>
</evidence>
<reference evidence="14 15" key="1">
    <citation type="submission" date="2018-08" db="EMBL/GenBank/DDBJ databases">
        <title>Sequencing the genomes of 1000 actinobacteria strains.</title>
        <authorList>
            <person name="Klenk H.-P."/>
        </authorList>
    </citation>
    <scope>NUCLEOTIDE SEQUENCE [LARGE SCALE GENOMIC DNA]</scope>
    <source>
        <strain evidence="14 15">DSM 44099</strain>
    </source>
</reference>
<dbReference type="PANTHER" id="PTHR43765:SF2">
    <property type="entry name" value="2-DEHYDROPANTOATE 2-REDUCTASE"/>
    <property type="match status" value="1"/>
</dbReference>
<evidence type="ECO:0000259" key="13">
    <source>
        <dbReference type="Pfam" id="PF08546"/>
    </source>
</evidence>
<dbReference type="PANTHER" id="PTHR43765">
    <property type="entry name" value="2-DEHYDROPANTOATE 2-REDUCTASE-RELATED"/>
    <property type="match status" value="1"/>
</dbReference>
<dbReference type="InterPro" id="IPR050838">
    <property type="entry name" value="Ketopantoate_reductase"/>
</dbReference>
<dbReference type="GO" id="GO:0015940">
    <property type="term" value="P:pantothenate biosynthetic process"/>
    <property type="evidence" value="ECO:0007669"/>
    <property type="project" value="UniProtKB-UniPathway"/>
</dbReference>
<dbReference type="GO" id="GO:0008677">
    <property type="term" value="F:2-dehydropantoate 2-reductase activity"/>
    <property type="evidence" value="ECO:0007669"/>
    <property type="project" value="UniProtKB-EC"/>
</dbReference>
<dbReference type="Pfam" id="PF08546">
    <property type="entry name" value="ApbA_C"/>
    <property type="match status" value="1"/>
</dbReference>
<comment type="similarity">
    <text evidence="3 11">Belongs to the ketopantoate reductase family.</text>
</comment>
<evidence type="ECO:0000256" key="1">
    <source>
        <dbReference type="ARBA" id="ARBA00002919"/>
    </source>
</evidence>
<dbReference type="Pfam" id="PF02558">
    <property type="entry name" value="ApbA"/>
    <property type="match status" value="1"/>
</dbReference>
<dbReference type="SUPFAM" id="SSF51735">
    <property type="entry name" value="NAD(P)-binding Rossmann-fold domains"/>
    <property type="match status" value="1"/>
</dbReference>
<evidence type="ECO:0000256" key="6">
    <source>
        <dbReference type="ARBA" id="ARBA00022655"/>
    </source>
</evidence>
<dbReference type="UniPathway" id="UPA00028">
    <property type="reaction ID" value="UER00004"/>
</dbReference>
<gene>
    <name evidence="14" type="ORF">DFJ67_4412</name>
</gene>
<comment type="pathway">
    <text evidence="2 11">Cofactor biosynthesis; (R)-pantothenate biosynthesis; (R)-pantoate from 3-methyl-2-oxobutanoate: step 2/2.</text>
</comment>
<dbReference type="Gene3D" id="3.40.50.720">
    <property type="entry name" value="NAD(P)-binding Rossmann-like Domain"/>
    <property type="match status" value="1"/>
</dbReference>
<dbReference type="InterPro" id="IPR003710">
    <property type="entry name" value="ApbA"/>
</dbReference>
<organism evidence="14 15">
    <name type="scientific">Asanoa ferruginea</name>
    <dbReference type="NCBI Taxonomy" id="53367"/>
    <lineage>
        <taxon>Bacteria</taxon>
        <taxon>Bacillati</taxon>
        <taxon>Actinomycetota</taxon>
        <taxon>Actinomycetes</taxon>
        <taxon>Micromonosporales</taxon>
        <taxon>Micromonosporaceae</taxon>
        <taxon>Asanoa</taxon>
    </lineage>
</organism>
<evidence type="ECO:0000256" key="8">
    <source>
        <dbReference type="ARBA" id="ARBA00023002"/>
    </source>
</evidence>
<keyword evidence="15" id="KW-1185">Reference proteome</keyword>
<dbReference type="EC" id="1.1.1.169" evidence="4 11"/>
<keyword evidence="6 11" id="KW-0566">Pantothenate biosynthesis</keyword>